<dbReference type="RefSeq" id="XP_051359137.1">
    <property type="nucleotide sequence ID" value="XM_051509932.1"/>
</dbReference>
<feature type="compositionally biased region" description="Basic residues" evidence="1">
    <location>
        <begin position="84"/>
        <end position="94"/>
    </location>
</feature>
<protein>
    <recommendedName>
        <fullName evidence="2">FAM50A/XAP5 C-terminal domain-containing protein</fullName>
    </recommendedName>
</protein>
<dbReference type="Proteomes" id="UP001055219">
    <property type="component" value="Unassembled WGS sequence"/>
</dbReference>
<dbReference type="InterPro" id="IPR048337">
    <property type="entry name" value="FAM50A/XAP5_C"/>
</dbReference>
<evidence type="ECO:0000256" key="1">
    <source>
        <dbReference type="SAM" id="MobiDB-lite"/>
    </source>
</evidence>
<dbReference type="Pfam" id="PF04921">
    <property type="entry name" value="XAP5"/>
    <property type="match status" value="1"/>
</dbReference>
<evidence type="ECO:0000313" key="4">
    <source>
        <dbReference type="Proteomes" id="UP001055219"/>
    </source>
</evidence>
<feature type="compositionally biased region" description="Basic and acidic residues" evidence="1">
    <location>
        <begin position="41"/>
        <end position="53"/>
    </location>
</feature>
<dbReference type="PANTHER" id="PTHR12722:SF0">
    <property type="entry name" value="PROTEIN FAM50A"/>
    <property type="match status" value="1"/>
</dbReference>
<feature type="compositionally biased region" description="Low complexity" evidence="1">
    <location>
        <begin position="54"/>
        <end position="71"/>
    </location>
</feature>
<dbReference type="OrthoDB" id="1562195at2759"/>
<sequence>MSDSTPPQNSRFTAQATATSQRLSSNTVGLVSASDYRKRRAELLDQQDRESREASATGTGTSTGADTTPADSEADNGSAEPVKKKAKKKNKGKKLLSFDDDDEDDDDGKRDTQEDSGKDGDGGGSENKFKANASVKLVPKAMTKAALRKEATQREALRKEFLSIQDAVKNTEIAIPFVFYDGADIPGGTVRVKKGDFVWFFLDKSRKVGADMGVGETANAARAWARVGVDDLMLVRGSIIIPHHYDFYYFLVNKSTGPGGQRIFSYSSDAPPTPVAAAPAAPEGLSTAESKTAAIKALPDVKTLEGANDDPTLTKVVDRRWYERNKHIFPASTWQDFDAGKDYAKEVRRDAGGNTFFFSR</sequence>
<feature type="compositionally biased region" description="Polar residues" evidence="1">
    <location>
        <begin position="1"/>
        <end position="29"/>
    </location>
</feature>
<name>A0A9Q0BB46_9HYPO</name>
<dbReference type="GO" id="GO:0005634">
    <property type="term" value="C:nucleus"/>
    <property type="evidence" value="ECO:0007669"/>
    <property type="project" value="InterPro"/>
</dbReference>
<evidence type="ECO:0000259" key="2">
    <source>
        <dbReference type="Pfam" id="PF04921"/>
    </source>
</evidence>
<accession>A0A9Q0BB46</accession>
<dbReference type="GO" id="GO:0006325">
    <property type="term" value="P:chromatin organization"/>
    <property type="evidence" value="ECO:0007669"/>
    <property type="project" value="TreeGrafter"/>
</dbReference>
<feature type="region of interest" description="Disordered" evidence="1">
    <location>
        <begin position="1"/>
        <end position="134"/>
    </location>
</feature>
<dbReference type="AlphaFoldDB" id="A0A9Q0BB46"/>
<reference evidence="3" key="1">
    <citation type="journal article" date="2021" name="J Fungi (Basel)">
        <title>Genomic and Metabolomic Analyses of the Marine Fungus Emericellopsis cladophorae: Insights into Saltwater Adaptability Mechanisms and Its Biosynthetic Potential.</title>
        <authorList>
            <person name="Goncalves M.F.M."/>
            <person name="Hilario S."/>
            <person name="Van de Peer Y."/>
            <person name="Esteves A.C."/>
            <person name="Alves A."/>
        </authorList>
    </citation>
    <scope>NUCLEOTIDE SEQUENCE</scope>
    <source>
        <strain evidence="3">MUM 19.33</strain>
    </source>
</reference>
<dbReference type="InterPro" id="IPR007005">
    <property type="entry name" value="XAP5"/>
</dbReference>
<dbReference type="GeneID" id="75830677"/>
<organism evidence="3 4">
    <name type="scientific">Emericellopsis cladophorae</name>
    <dbReference type="NCBI Taxonomy" id="2686198"/>
    <lineage>
        <taxon>Eukaryota</taxon>
        <taxon>Fungi</taxon>
        <taxon>Dikarya</taxon>
        <taxon>Ascomycota</taxon>
        <taxon>Pezizomycotina</taxon>
        <taxon>Sordariomycetes</taxon>
        <taxon>Hypocreomycetidae</taxon>
        <taxon>Hypocreales</taxon>
        <taxon>Bionectriaceae</taxon>
        <taxon>Emericellopsis</taxon>
    </lineage>
</organism>
<gene>
    <name evidence="3" type="ORF">J7T54_004188</name>
</gene>
<proteinExistence type="predicted"/>
<feature type="domain" description="FAM50A/XAP5 C-terminal" evidence="2">
    <location>
        <begin position="171"/>
        <end position="347"/>
    </location>
</feature>
<dbReference type="PANTHER" id="PTHR12722">
    <property type="entry name" value="XAP-5 PROTEIN-RELATED"/>
    <property type="match status" value="1"/>
</dbReference>
<comment type="caution">
    <text evidence="3">The sequence shown here is derived from an EMBL/GenBank/DDBJ whole genome shotgun (WGS) entry which is preliminary data.</text>
</comment>
<feature type="compositionally biased region" description="Basic and acidic residues" evidence="1">
    <location>
        <begin position="107"/>
        <end position="121"/>
    </location>
</feature>
<reference evidence="3" key="2">
    <citation type="submission" date="2022-07" db="EMBL/GenBank/DDBJ databases">
        <authorList>
            <person name="Goncalves M.F.M."/>
            <person name="Hilario S."/>
            <person name="Van De Peer Y."/>
            <person name="Esteves A.C."/>
            <person name="Alves A."/>
        </authorList>
    </citation>
    <scope>NUCLEOTIDE SEQUENCE</scope>
    <source>
        <strain evidence="3">MUM 19.33</strain>
    </source>
</reference>
<keyword evidence="4" id="KW-1185">Reference proteome</keyword>
<dbReference type="EMBL" id="JAGIXG020000075">
    <property type="protein sequence ID" value="KAI6778281.1"/>
    <property type="molecule type" value="Genomic_DNA"/>
</dbReference>
<evidence type="ECO:0000313" key="3">
    <source>
        <dbReference type="EMBL" id="KAI6778281.1"/>
    </source>
</evidence>